<feature type="coiled-coil region" evidence="1">
    <location>
        <begin position="35"/>
        <end position="89"/>
    </location>
</feature>
<keyword evidence="3" id="KW-1185">Reference proteome</keyword>
<dbReference type="RefSeq" id="WP_208639099.1">
    <property type="nucleotide sequence ID" value="NZ_RCVN01000065.1"/>
</dbReference>
<comment type="caution">
    <text evidence="2">The sequence shown here is derived from an EMBL/GenBank/DDBJ whole genome shotgun (WGS) entry which is preliminary data.</text>
</comment>
<dbReference type="AlphaFoldDB" id="A0AAQ0MCW2"/>
<sequence length="113" mass="13302">SNMKNFNTKTNKMASDEYEKIIYRKTYGKKDDAIREKLNNEQPKTTDEIEKLRLKQEQVSKNIIRTQSLEEAIVTANEIERKLKECDLKSMTDEEALKEIADLANEIDLSWFK</sequence>
<dbReference type="Proteomes" id="UP000269505">
    <property type="component" value="Unassembled WGS sequence"/>
</dbReference>
<proteinExistence type="predicted"/>
<protein>
    <submittedName>
        <fullName evidence="2">Uncharacterized protein</fullName>
    </submittedName>
</protein>
<gene>
    <name evidence="2" type="ORF">D9V42_14815</name>
</gene>
<keyword evidence="1" id="KW-0175">Coiled coil</keyword>
<feature type="non-terminal residue" evidence="2">
    <location>
        <position position="1"/>
    </location>
</feature>
<accession>A0AAQ0MCW2</accession>
<reference evidence="2 3" key="1">
    <citation type="submission" date="2018-10" db="EMBL/GenBank/DDBJ databases">
        <title>Staphylococcus pseudoxylosus sp. nov., isolated from bovine mastitis.</title>
        <authorList>
            <person name="Macfadyen A.C."/>
            <person name="Leroy S."/>
            <person name="Harrison E.M."/>
            <person name="Parkhill J."/>
            <person name="Holmes M.A."/>
            <person name="Paterson G.K."/>
        </authorList>
    </citation>
    <scope>NUCLEOTIDE SEQUENCE [LARGE SCALE GENOMIC DNA]</scope>
    <source>
        <strain evidence="2 3">S04009</strain>
    </source>
</reference>
<name>A0AAQ0MCW2_9STAP</name>
<evidence type="ECO:0000313" key="2">
    <source>
        <dbReference type="EMBL" id="RMI83755.1"/>
    </source>
</evidence>
<evidence type="ECO:0000313" key="3">
    <source>
        <dbReference type="Proteomes" id="UP000269505"/>
    </source>
</evidence>
<evidence type="ECO:0000256" key="1">
    <source>
        <dbReference type="SAM" id="Coils"/>
    </source>
</evidence>
<dbReference type="EMBL" id="RCVN01000065">
    <property type="protein sequence ID" value="RMI83755.1"/>
    <property type="molecule type" value="Genomic_DNA"/>
</dbReference>
<organism evidence="2 3">
    <name type="scientific">Staphylococcus pseudoxylosus</name>
    <dbReference type="NCBI Taxonomy" id="2282419"/>
    <lineage>
        <taxon>Bacteria</taxon>
        <taxon>Bacillati</taxon>
        <taxon>Bacillota</taxon>
        <taxon>Bacilli</taxon>
        <taxon>Bacillales</taxon>
        <taxon>Staphylococcaceae</taxon>
        <taxon>Staphylococcus</taxon>
    </lineage>
</organism>